<reference evidence="1 2" key="2">
    <citation type="submission" date="2007-09" db="EMBL/GenBank/DDBJ databases">
        <authorList>
            <person name="Fulton L."/>
            <person name="Clifton S."/>
            <person name="Fulton B."/>
            <person name="Xu J."/>
            <person name="Minx P."/>
            <person name="Pepin K.H."/>
            <person name="Johnson M."/>
            <person name="Thiruvilangam P."/>
            <person name="Bhonagiri V."/>
            <person name="Nash W.E."/>
            <person name="Mardis E.R."/>
            <person name="Wilson R.K."/>
        </authorList>
    </citation>
    <scope>NUCLEOTIDE SEQUENCE [LARGE SCALE GENOMIC DNA]</scope>
    <source>
        <strain evidence="1 2">M21/2</strain>
    </source>
</reference>
<gene>
    <name evidence="1" type="ORF">FAEPRAM212_03217</name>
</gene>
<organism evidence="1 2">
    <name type="scientific">Faecalibacterium prausnitzii M21/2</name>
    <dbReference type="NCBI Taxonomy" id="411485"/>
    <lineage>
        <taxon>Bacteria</taxon>
        <taxon>Bacillati</taxon>
        <taxon>Bacillota</taxon>
        <taxon>Clostridia</taxon>
        <taxon>Eubacteriales</taxon>
        <taxon>Oscillospiraceae</taxon>
        <taxon>Faecalibacterium</taxon>
    </lineage>
</organism>
<dbReference type="Proteomes" id="UP000005945">
    <property type="component" value="Unassembled WGS sequence"/>
</dbReference>
<dbReference type="AlphaFoldDB" id="A8SH07"/>
<sequence>MKERFGVLIERKLEGIPEEDVAGVDFQPITFDGCIESVGKSEGEKWIDEQLSGLRCIIEDLKLQKAIDKGNELIQDSRYSNLSKESRRKIKQYLLYCYEIADMDNEFEQLEAQMRAEGLIKGHDVLRELTRTFMRKQFHETIEAAQHYIDESDEPKNQNLLSFAKAFRLLAMAYTEDLAVEDTIGKLLDENEKFIYPTDEIEDEALVYQMIGHVYGEHYHDYVNSVRFINRSYRVGYDSIVLESLGVAYYGLAMHDAIEADGRVSDTSRIDKKSLYKARECYLIIKSKADDLFWAGTMRRVGLCIYNTFVFLQDNYRILTVYPDVKKYLQQLNNNECRDIEMKYAMISAQKGEINVKEFTHITAKDEIVLKSIARASKCSNLIEDATANIPADQIGNVPQLAREIRDTTYYLERNVRLIDRKERVPMYVQMINLYGRGMLIFGWDKKEKLETLYERLSEYANPELLDSMSNFIFEMDAPIAEAEKRFLTSFENKKNIITWQELNHFYIRHGMFERADAMYQELFSERRELIEEGPEYAYRAFIDYVTHYKRNLKYALQCYLDAKEAFKDTDIEGFWELELMLYSGTFNNPERFELERKQFVDKGLVTEESYHRDAFIAHLANLNNIEAIEHNNYIRQCPHLVNPQTGLLIVSKEEMQFLNWIGAVKPGFLPPSDSMVEERAKEVQNSYACETWHRKIDVQLKNQFGLNRKIAIDAWGLYQMAENDMLDVLDEFECVYVSHISVIRLLEELSRTDNIRIRILLEYLKICNKVKIYSAGFKAQIVVRNVIQYFEPESTVAVAVEKDCLMLYGEPIVDKELIEHFGNRIVRINDINKLIEKSQ</sequence>
<protein>
    <submittedName>
        <fullName evidence="1">Uncharacterized protein</fullName>
    </submittedName>
</protein>
<proteinExistence type="predicted"/>
<evidence type="ECO:0000313" key="1">
    <source>
        <dbReference type="EMBL" id="EDP20422.1"/>
    </source>
</evidence>
<comment type="caution">
    <text evidence="1">The sequence shown here is derived from an EMBL/GenBank/DDBJ whole genome shotgun (WGS) entry which is preliminary data.</text>
</comment>
<evidence type="ECO:0000313" key="2">
    <source>
        <dbReference type="Proteomes" id="UP000005945"/>
    </source>
</evidence>
<dbReference type="EMBL" id="ABED02000029">
    <property type="protein sequence ID" value="EDP20422.1"/>
    <property type="molecule type" value="Genomic_DNA"/>
</dbReference>
<reference evidence="1 2" key="1">
    <citation type="submission" date="2007-09" db="EMBL/GenBank/DDBJ databases">
        <title>Draft genome sequence of Faecalibacterium prausnitzii M21/2.</title>
        <authorList>
            <person name="Sudarsanam P."/>
            <person name="Ley R."/>
            <person name="Guruge J."/>
            <person name="Turnbaugh P.J."/>
            <person name="Mahowald M."/>
            <person name="Liep D."/>
            <person name="Gordon J."/>
        </authorList>
    </citation>
    <scope>NUCLEOTIDE SEQUENCE [LARGE SCALE GENOMIC DNA]</scope>
    <source>
        <strain evidence="1 2">M21/2</strain>
    </source>
</reference>
<name>A8SH07_9FIRM</name>
<accession>A8SH07</accession>
<dbReference type="HOGENOM" id="CLU_338521_0_0_9"/>